<comment type="caution">
    <text evidence="2">The sequence shown here is derived from an EMBL/GenBank/DDBJ whole genome shotgun (WGS) entry which is preliminary data.</text>
</comment>
<dbReference type="EMBL" id="QREG01000029">
    <property type="protein sequence ID" value="RED92656.1"/>
    <property type="molecule type" value="Genomic_DNA"/>
</dbReference>
<reference evidence="2 3" key="1">
    <citation type="submission" date="2018-07" db="EMBL/GenBank/DDBJ databases">
        <title>Genomic Encyclopedia of Type Strains, Phase IV (KMG-IV): sequencing the most valuable type-strain genomes for metagenomic binning, comparative biology and taxonomic classification.</title>
        <authorList>
            <person name="Goeker M."/>
        </authorList>
    </citation>
    <scope>NUCLEOTIDE SEQUENCE [LARGE SCALE GENOMIC DNA]</scope>
    <source>
        <strain evidence="2 3">DSM 4134</strain>
    </source>
</reference>
<proteinExistence type="predicted"/>
<dbReference type="AlphaFoldDB" id="A0A3D9KYG7"/>
<dbReference type="Proteomes" id="UP000256779">
    <property type="component" value="Unassembled WGS sequence"/>
</dbReference>
<dbReference type="RefSeq" id="WP_115870194.1">
    <property type="nucleotide sequence ID" value="NZ_QREG01000029.1"/>
</dbReference>
<feature type="compositionally biased region" description="Basic and acidic residues" evidence="1">
    <location>
        <begin position="56"/>
        <end position="70"/>
    </location>
</feature>
<protein>
    <submittedName>
        <fullName evidence="2">Uncharacterized protein</fullName>
    </submittedName>
</protein>
<dbReference type="PROSITE" id="PS51257">
    <property type="entry name" value="PROKAR_LIPOPROTEIN"/>
    <property type="match status" value="1"/>
</dbReference>
<feature type="compositionally biased region" description="Basic and acidic residues" evidence="1">
    <location>
        <begin position="27"/>
        <end position="43"/>
    </location>
</feature>
<evidence type="ECO:0000313" key="2">
    <source>
        <dbReference type="EMBL" id="RED92656.1"/>
    </source>
</evidence>
<organism evidence="2 3">
    <name type="scientific">Marinoscillum furvescens DSM 4134</name>
    <dbReference type="NCBI Taxonomy" id="1122208"/>
    <lineage>
        <taxon>Bacteria</taxon>
        <taxon>Pseudomonadati</taxon>
        <taxon>Bacteroidota</taxon>
        <taxon>Cytophagia</taxon>
        <taxon>Cytophagales</taxon>
        <taxon>Reichenbachiellaceae</taxon>
        <taxon>Marinoscillum</taxon>
    </lineage>
</organism>
<sequence length="70" mass="7614">MGIWKTIFCTCALIIGFSACNSNRTNTEADREATYTQDGKEINPTEGEGEGTAGKKYMETTDGDSARVEQ</sequence>
<name>A0A3D9KYG7_MARFU</name>
<keyword evidence="3" id="KW-1185">Reference proteome</keyword>
<gene>
    <name evidence="2" type="ORF">C7460_12943</name>
</gene>
<evidence type="ECO:0000313" key="3">
    <source>
        <dbReference type="Proteomes" id="UP000256779"/>
    </source>
</evidence>
<evidence type="ECO:0000256" key="1">
    <source>
        <dbReference type="SAM" id="MobiDB-lite"/>
    </source>
</evidence>
<feature type="region of interest" description="Disordered" evidence="1">
    <location>
        <begin position="26"/>
        <end position="70"/>
    </location>
</feature>
<accession>A0A3D9KYG7</accession>